<protein>
    <submittedName>
        <fullName evidence="4">T9SS type A sorting domain-containing protein</fullName>
    </submittedName>
</protein>
<evidence type="ECO:0000259" key="3">
    <source>
        <dbReference type="Pfam" id="PF18962"/>
    </source>
</evidence>
<dbReference type="AlphaFoldDB" id="A0A7Y0A5L5"/>
<feature type="signal peptide" evidence="2">
    <location>
        <begin position="1"/>
        <end position="18"/>
    </location>
</feature>
<feature type="chain" id="PRO_5030762350" evidence="2">
    <location>
        <begin position="19"/>
        <end position="238"/>
    </location>
</feature>
<accession>A0A7Y0A5L5</accession>
<evidence type="ECO:0000313" key="5">
    <source>
        <dbReference type="Proteomes" id="UP000552615"/>
    </source>
</evidence>
<keyword evidence="5" id="KW-1185">Reference proteome</keyword>
<comment type="caution">
    <text evidence="4">The sequence shown here is derived from an EMBL/GenBank/DDBJ whole genome shotgun (WGS) entry which is preliminary data.</text>
</comment>
<dbReference type="NCBIfam" id="TIGR04183">
    <property type="entry name" value="Por_Secre_tail"/>
    <property type="match status" value="1"/>
</dbReference>
<dbReference type="RefSeq" id="WP_169230447.1">
    <property type="nucleotide sequence ID" value="NZ_JABBGF010000001.1"/>
</dbReference>
<evidence type="ECO:0000313" key="4">
    <source>
        <dbReference type="EMBL" id="NML57094.1"/>
    </source>
</evidence>
<reference evidence="4 5" key="1">
    <citation type="submission" date="2020-04" db="EMBL/GenBank/DDBJ databases">
        <title>Chryseobacterium sp. RJ-7-14 sp. nov., isolated from Jeju soil.</title>
        <authorList>
            <person name="Dahal R.H."/>
            <person name="Chaudhary D.K."/>
        </authorList>
    </citation>
    <scope>NUCLEOTIDE SEQUENCE [LARGE SCALE GENOMIC DNA]</scope>
    <source>
        <strain evidence="4 5">RJ-7-14</strain>
    </source>
</reference>
<dbReference type="Proteomes" id="UP000552615">
    <property type="component" value="Unassembled WGS sequence"/>
</dbReference>
<name>A0A7Y0A5L5_9FLAO</name>
<dbReference type="EMBL" id="JABBGF010000001">
    <property type="protein sequence ID" value="NML57094.1"/>
    <property type="molecule type" value="Genomic_DNA"/>
</dbReference>
<keyword evidence="1 2" id="KW-0732">Signal</keyword>
<evidence type="ECO:0000256" key="1">
    <source>
        <dbReference type="ARBA" id="ARBA00022729"/>
    </source>
</evidence>
<proteinExistence type="predicted"/>
<feature type="domain" description="Secretion system C-terminal sorting" evidence="3">
    <location>
        <begin position="174"/>
        <end position="230"/>
    </location>
</feature>
<dbReference type="InterPro" id="IPR026444">
    <property type="entry name" value="Secre_tail"/>
</dbReference>
<gene>
    <name evidence="4" type="ORF">HHL20_07030</name>
</gene>
<organism evidence="4 5">
    <name type="scientific">Chryseobacterium cheonjiense</name>
    <dbReference type="NCBI Taxonomy" id="2728845"/>
    <lineage>
        <taxon>Bacteria</taxon>
        <taxon>Pseudomonadati</taxon>
        <taxon>Bacteroidota</taxon>
        <taxon>Flavobacteriia</taxon>
        <taxon>Flavobacteriales</taxon>
        <taxon>Weeksellaceae</taxon>
        <taxon>Chryseobacterium group</taxon>
        <taxon>Chryseobacterium</taxon>
    </lineage>
</organism>
<dbReference type="Pfam" id="PF18962">
    <property type="entry name" value="Por_Secre_tail"/>
    <property type="match status" value="1"/>
</dbReference>
<sequence>MKKILLLLLVGNVLSAQNAELFNNNWYISKIIDNGQTTTTPAMDIPLSKSDFIAVSGSMGSGYAFNSKHFNSCQLEISFASGTNSFAKTNAACTLSMYGGNNQTAVNNYDQKHQNFYIIPVTETFTYEIVNNGSDKMLIITKNSNGDKIYYNNTNSFLATKENLLKEAFLIAQNPVKENLMIEHVEKGMPFQIFDVTGKLISTGETSGEKFKIDTQHFAKGQYILIIKGSKPLKFIKE</sequence>
<evidence type="ECO:0000256" key="2">
    <source>
        <dbReference type="SAM" id="SignalP"/>
    </source>
</evidence>